<protein>
    <submittedName>
        <fullName evidence="2">2Fe-2S iron-sulfur cluster-binding protein</fullName>
    </submittedName>
</protein>
<comment type="caution">
    <text evidence="2">The sequence shown here is derived from an EMBL/GenBank/DDBJ whole genome shotgun (WGS) entry which is preliminary data.</text>
</comment>
<organism evidence="2 3">
    <name type="scientific">Marinobacter shengliensis</name>
    <dbReference type="NCBI Taxonomy" id="1389223"/>
    <lineage>
        <taxon>Bacteria</taxon>
        <taxon>Pseudomonadati</taxon>
        <taxon>Pseudomonadota</taxon>
        <taxon>Gammaproteobacteria</taxon>
        <taxon>Pseudomonadales</taxon>
        <taxon>Marinobacteraceae</taxon>
        <taxon>Marinobacter</taxon>
    </lineage>
</organism>
<reference evidence="2 3" key="1">
    <citation type="submission" date="2024-09" db="EMBL/GenBank/DDBJ databases">
        <title>Draft genome sequences of 6 high pH adapted Marinobacter shengliensis sp. isolated from Mariana forearc serpentinite mud volcanoes.</title>
        <authorList>
            <person name="Elkassas S."/>
            <person name="Serres M."/>
            <person name="Michael N."/>
            <person name="Amina P."/>
            <person name="Teodora Z."/>
            <person name="Julie H."/>
        </authorList>
    </citation>
    <scope>NUCLEOTIDE SEQUENCE [LARGE SCALE GENOMIC DNA]</scope>
    <source>
        <strain evidence="2 3">EB4</strain>
    </source>
</reference>
<dbReference type="Proteomes" id="UP001576762">
    <property type="component" value="Unassembled WGS sequence"/>
</dbReference>
<dbReference type="InterPro" id="IPR012675">
    <property type="entry name" value="Beta-grasp_dom_sf"/>
</dbReference>
<evidence type="ECO:0000313" key="3">
    <source>
        <dbReference type="Proteomes" id="UP001576762"/>
    </source>
</evidence>
<gene>
    <name evidence="2" type="ORF">ACE05E_04495</name>
</gene>
<dbReference type="InterPro" id="IPR006058">
    <property type="entry name" value="2Fe2S_fd_BS"/>
</dbReference>
<sequence>MNRYKAFEVTIFKSFTVVDGETLLKASERCLGHIIKVGCRGGGCGVCKVKVVKGDYETGKMSLKVCSLKERKNNIVLACRCYPKGDIFFVAVKKMGDL</sequence>
<feature type="domain" description="2Fe-2S ferredoxin-type" evidence="1">
    <location>
        <begin position="5"/>
        <end position="95"/>
    </location>
</feature>
<dbReference type="InterPro" id="IPR001041">
    <property type="entry name" value="2Fe-2S_ferredoxin-type"/>
</dbReference>
<evidence type="ECO:0000313" key="2">
    <source>
        <dbReference type="EMBL" id="MFB2714736.1"/>
    </source>
</evidence>
<dbReference type="SUPFAM" id="SSF54292">
    <property type="entry name" value="2Fe-2S ferredoxin-like"/>
    <property type="match status" value="1"/>
</dbReference>
<name>A0ABV4W3H8_9GAMM</name>
<proteinExistence type="predicted"/>
<dbReference type="Pfam" id="PF00111">
    <property type="entry name" value="Fer2"/>
    <property type="match status" value="1"/>
</dbReference>
<accession>A0ABV4W3H8</accession>
<dbReference type="PROSITE" id="PS51085">
    <property type="entry name" value="2FE2S_FER_2"/>
    <property type="match status" value="1"/>
</dbReference>
<dbReference type="RefSeq" id="WP_374813057.1">
    <property type="nucleotide sequence ID" value="NZ_JBHFLD010000004.1"/>
</dbReference>
<keyword evidence="3" id="KW-1185">Reference proteome</keyword>
<dbReference type="Gene3D" id="3.10.20.30">
    <property type="match status" value="1"/>
</dbReference>
<dbReference type="InterPro" id="IPR036010">
    <property type="entry name" value="2Fe-2S_ferredoxin-like_sf"/>
</dbReference>
<dbReference type="EMBL" id="JBHFLD010000004">
    <property type="protein sequence ID" value="MFB2714736.1"/>
    <property type="molecule type" value="Genomic_DNA"/>
</dbReference>
<dbReference type="PROSITE" id="PS00197">
    <property type="entry name" value="2FE2S_FER_1"/>
    <property type="match status" value="1"/>
</dbReference>
<evidence type="ECO:0000259" key="1">
    <source>
        <dbReference type="PROSITE" id="PS51085"/>
    </source>
</evidence>